<dbReference type="AlphaFoldDB" id="A0A814XJ55"/>
<protein>
    <submittedName>
        <fullName evidence="2">Uncharacterized protein</fullName>
    </submittedName>
</protein>
<proteinExistence type="predicted"/>
<sequence>MHGRYQSKTFRILRKKPTINIPFIQMKYTTIFFLCLFPILLILLCYPVSFRYTTTIEIESSADSIFEFLSTDKIKELQPLVKEHKLIKQFNSTHSKSYIIESVPITINNYNLFHINAKSIIITIINNSNKLITNEVHSQFNLVILKQSFQIKEDIQHSSVNLLIDDIYCETLWCLRSFTLKQIQYAHRKLLENIKLKLELK</sequence>
<accession>A0A814XJ55</accession>
<evidence type="ECO:0000313" key="4">
    <source>
        <dbReference type="Proteomes" id="UP000663829"/>
    </source>
</evidence>
<gene>
    <name evidence="2" type="ORF">GPM918_LOCUS24449</name>
    <name evidence="3" type="ORF">SRO942_LOCUS24450</name>
</gene>
<dbReference type="EMBL" id="CAJOBC010009119">
    <property type="protein sequence ID" value="CAF3979761.1"/>
    <property type="molecule type" value="Genomic_DNA"/>
</dbReference>
<keyword evidence="1" id="KW-1133">Transmembrane helix</keyword>
<comment type="caution">
    <text evidence="2">The sequence shown here is derived from an EMBL/GenBank/DDBJ whole genome shotgun (WGS) entry which is preliminary data.</text>
</comment>
<reference evidence="2" key="1">
    <citation type="submission" date="2021-02" db="EMBL/GenBank/DDBJ databases">
        <authorList>
            <person name="Nowell W R."/>
        </authorList>
    </citation>
    <scope>NUCLEOTIDE SEQUENCE</scope>
</reference>
<dbReference type="OrthoDB" id="10310977at2759"/>
<organism evidence="2 4">
    <name type="scientific">Didymodactylos carnosus</name>
    <dbReference type="NCBI Taxonomy" id="1234261"/>
    <lineage>
        <taxon>Eukaryota</taxon>
        <taxon>Metazoa</taxon>
        <taxon>Spiralia</taxon>
        <taxon>Gnathifera</taxon>
        <taxon>Rotifera</taxon>
        <taxon>Eurotatoria</taxon>
        <taxon>Bdelloidea</taxon>
        <taxon>Philodinida</taxon>
        <taxon>Philodinidae</taxon>
        <taxon>Didymodactylos</taxon>
    </lineage>
</organism>
<name>A0A814XJ55_9BILA</name>
<dbReference type="EMBL" id="CAJNOQ010009117">
    <property type="protein sequence ID" value="CAF1215922.1"/>
    <property type="molecule type" value="Genomic_DNA"/>
</dbReference>
<dbReference type="Proteomes" id="UP000663829">
    <property type="component" value="Unassembled WGS sequence"/>
</dbReference>
<evidence type="ECO:0000313" key="3">
    <source>
        <dbReference type="EMBL" id="CAF3979761.1"/>
    </source>
</evidence>
<keyword evidence="1" id="KW-0472">Membrane</keyword>
<dbReference type="Proteomes" id="UP000681722">
    <property type="component" value="Unassembled WGS sequence"/>
</dbReference>
<evidence type="ECO:0000313" key="2">
    <source>
        <dbReference type="EMBL" id="CAF1215922.1"/>
    </source>
</evidence>
<keyword evidence="4" id="KW-1185">Reference proteome</keyword>
<keyword evidence="1" id="KW-0812">Transmembrane</keyword>
<feature type="transmembrane region" description="Helical" evidence="1">
    <location>
        <begin position="21"/>
        <end position="44"/>
    </location>
</feature>
<evidence type="ECO:0000256" key="1">
    <source>
        <dbReference type="SAM" id="Phobius"/>
    </source>
</evidence>